<accession>C8PIB4</accession>
<sequence>MRLAPHLAAVSLNFKTIRGERQAQNLEMKFKRQNFENKADRF</sequence>
<comment type="caution">
    <text evidence="1">The sequence shown here is derived from an EMBL/GenBank/DDBJ whole genome shotgun (WGS) entry which is preliminary data.</text>
</comment>
<reference evidence="1 2" key="1">
    <citation type="submission" date="2009-07" db="EMBL/GenBank/DDBJ databases">
        <authorList>
            <person name="Madupu R."/>
            <person name="Sebastian Y."/>
            <person name="Durkin A.S."/>
            <person name="Torralba M."/>
            <person name="Methe B."/>
            <person name="Sutton G.G."/>
            <person name="Strausberg R.L."/>
            <person name="Nelson K.E."/>
        </authorList>
    </citation>
    <scope>NUCLEOTIDE SEQUENCE [LARGE SCALE GENOMIC DNA]</scope>
    <source>
        <strain evidence="1 2">RM3268</strain>
    </source>
</reference>
<dbReference type="Proteomes" id="UP000005709">
    <property type="component" value="Unassembled WGS sequence"/>
</dbReference>
<keyword evidence="2" id="KW-1185">Reference proteome</keyword>
<dbReference type="AlphaFoldDB" id="C8PIB4"/>
<evidence type="ECO:0000313" key="1">
    <source>
        <dbReference type="EMBL" id="EEV17504.1"/>
    </source>
</evidence>
<evidence type="ECO:0000313" key="2">
    <source>
        <dbReference type="Proteomes" id="UP000005709"/>
    </source>
</evidence>
<organism evidence="1 2">
    <name type="scientific">Campylobacter gracilis RM3268</name>
    <dbReference type="NCBI Taxonomy" id="553220"/>
    <lineage>
        <taxon>Bacteria</taxon>
        <taxon>Pseudomonadati</taxon>
        <taxon>Campylobacterota</taxon>
        <taxon>Epsilonproteobacteria</taxon>
        <taxon>Campylobacterales</taxon>
        <taxon>Campylobacteraceae</taxon>
        <taxon>Campylobacter</taxon>
    </lineage>
</organism>
<proteinExistence type="predicted"/>
<protein>
    <submittedName>
        <fullName evidence="1">Uncharacterized protein</fullName>
    </submittedName>
</protein>
<dbReference type="EMBL" id="ACYG01000025">
    <property type="protein sequence ID" value="EEV17504.1"/>
    <property type="molecule type" value="Genomic_DNA"/>
</dbReference>
<name>C8PIB4_9BACT</name>
<gene>
    <name evidence="1" type="ORF">CAMGR0001_0095</name>
</gene>